<organism evidence="3 4">
    <name type="scientific">Aminipila luticellarii</name>
    <dbReference type="NCBI Taxonomy" id="2507160"/>
    <lineage>
        <taxon>Bacteria</taxon>
        <taxon>Bacillati</taxon>
        <taxon>Bacillota</taxon>
        <taxon>Clostridia</taxon>
        <taxon>Peptostreptococcales</taxon>
        <taxon>Anaerovoracaceae</taxon>
        <taxon>Aminipila</taxon>
    </lineage>
</organism>
<dbReference type="SMART" id="SM00882">
    <property type="entry name" value="CoA_trans"/>
    <property type="match status" value="1"/>
</dbReference>
<evidence type="ECO:0000256" key="1">
    <source>
        <dbReference type="ARBA" id="ARBA00005612"/>
    </source>
</evidence>
<dbReference type="PROSITE" id="PS01273">
    <property type="entry name" value="COA_TRANSF_1"/>
    <property type="match status" value="1"/>
</dbReference>
<dbReference type="InterPro" id="IPR004163">
    <property type="entry name" value="CoA_transf_BS"/>
</dbReference>
<dbReference type="AlphaFoldDB" id="A0A410PYG3"/>
<evidence type="ECO:0000313" key="3">
    <source>
        <dbReference type="EMBL" id="QAT44001.1"/>
    </source>
</evidence>
<dbReference type="PANTHER" id="PTHR13707">
    <property type="entry name" value="KETOACID-COENZYME A TRANSFERASE"/>
    <property type="match status" value="1"/>
</dbReference>
<gene>
    <name evidence="3" type="ORF">EQM06_12645</name>
</gene>
<sequence length="221" mass="23714">MKEKLITKKELKKLFHDNMTMMIGGFASVGTPEVLIDAIVESGVKGLTVISNDSTHPEQGLWKLISKEGVVAKLIASHIGMNPLTGTKMNEGTLPVELIPQGSLAEKIRAGGAGLGGILTQTGLGTEVEEGKERITVDGVEFLLEKPLRADIALIRGSIVDKKGNIMYKGTTQNFNPLMAMAADLVIVEAEDLVEVGAIEPENVRTPGILVNYIVRSECHE</sequence>
<evidence type="ECO:0000313" key="4">
    <source>
        <dbReference type="Proteomes" id="UP000287601"/>
    </source>
</evidence>
<dbReference type="Gene3D" id="3.40.1080.10">
    <property type="entry name" value="Glutaconate Coenzyme A-transferase"/>
    <property type="match status" value="1"/>
</dbReference>
<dbReference type="Proteomes" id="UP000287601">
    <property type="component" value="Chromosome"/>
</dbReference>
<dbReference type="Pfam" id="PF01144">
    <property type="entry name" value="CoA_trans"/>
    <property type="match status" value="1"/>
</dbReference>
<dbReference type="EMBL" id="CP035281">
    <property type="protein sequence ID" value="QAT44001.1"/>
    <property type="molecule type" value="Genomic_DNA"/>
</dbReference>
<dbReference type="OrthoDB" id="9777193at2"/>
<proteinExistence type="inferred from homology"/>
<dbReference type="PANTHER" id="PTHR13707:SF60">
    <property type="entry name" value="ACETATE COA-TRANSFERASE SUBUNIT ALPHA"/>
    <property type="match status" value="1"/>
</dbReference>
<dbReference type="InterPro" id="IPR037171">
    <property type="entry name" value="NagB/RpiA_transferase-like"/>
</dbReference>
<dbReference type="NCBIfam" id="TIGR02429">
    <property type="entry name" value="pcaI_scoA_fam"/>
    <property type="match status" value="1"/>
</dbReference>
<keyword evidence="2 3" id="KW-0808">Transferase</keyword>
<name>A0A410PYG3_9FIRM</name>
<dbReference type="KEGG" id="amij:EQM06_12645"/>
<protein>
    <submittedName>
        <fullName evidence="3">CoA transferase subunit A</fullName>
    </submittedName>
</protein>
<accession>A0A410PYG3</accession>
<evidence type="ECO:0000256" key="2">
    <source>
        <dbReference type="ARBA" id="ARBA00022679"/>
    </source>
</evidence>
<reference evidence="3 4" key="1">
    <citation type="submission" date="2019-01" db="EMBL/GenBank/DDBJ databases">
        <title>Draft genomes of a novel of Aminipila strains.</title>
        <authorList>
            <person name="Ma S."/>
        </authorList>
    </citation>
    <scope>NUCLEOTIDE SEQUENCE [LARGE SCALE GENOMIC DNA]</scope>
    <source>
        <strain evidence="4">JN-39</strain>
    </source>
</reference>
<dbReference type="SUPFAM" id="SSF100950">
    <property type="entry name" value="NagB/RpiA/CoA transferase-like"/>
    <property type="match status" value="1"/>
</dbReference>
<dbReference type="GO" id="GO:0008410">
    <property type="term" value="F:CoA-transferase activity"/>
    <property type="evidence" value="ECO:0007669"/>
    <property type="project" value="InterPro"/>
</dbReference>
<dbReference type="RefSeq" id="WP_128746708.1">
    <property type="nucleotide sequence ID" value="NZ_CP035281.1"/>
</dbReference>
<keyword evidence="4" id="KW-1185">Reference proteome</keyword>
<dbReference type="InterPro" id="IPR004165">
    <property type="entry name" value="CoA_trans_fam_I"/>
</dbReference>
<dbReference type="InterPro" id="IPR012792">
    <property type="entry name" value="3-oxoacid_CoA-transf_A"/>
</dbReference>
<comment type="similarity">
    <text evidence="1">Belongs to the 3-oxoacid CoA-transferase subunit A family.</text>
</comment>